<dbReference type="SUPFAM" id="SSF103039">
    <property type="entry name" value="CheC-like"/>
    <property type="match status" value="1"/>
</dbReference>
<dbReference type="RefSeq" id="WP_165105590.1">
    <property type="nucleotide sequence ID" value="NZ_JAAKYA010000012.1"/>
</dbReference>
<feature type="domain" description="Chemotaxis phosphatase CheX-like" evidence="3">
    <location>
        <begin position="126"/>
        <end position="203"/>
    </location>
</feature>
<evidence type="ECO:0000256" key="1">
    <source>
        <dbReference type="ARBA" id="ARBA00022500"/>
    </source>
</evidence>
<dbReference type="GO" id="GO:0006935">
    <property type="term" value="P:chemotaxis"/>
    <property type="evidence" value="ECO:0007669"/>
    <property type="project" value="UniProtKB-KW"/>
</dbReference>
<sequence>MASSLDYKELAARYGLEPIPDSVTRLTQLLAKQDADLEAIARVVTADPELTVRLLRVANPRATSDEEFTIESVEAALMRTGVGCALLLAMGVPLTTAILKTFKTMAAIELKSVHPRSVPPLKGEHICGSIGFSGKAEGRVELRMALPVARRVAAAVLGIKPEDLQDLYTLSDTIGELLNIVTGNFKSNLCDAGLDCKIEPPKVSCVAEPTPDSGPVGGMERMAFRGQGVELFVTMIVNPWAD</sequence>
<evidence type="ECO:0000313" key="5">
    <source>
        <dbReference type="Proteomes" id="UP000477311"/>
    </source>
</evidence>
<proteinExistence type="predicted"/>
<name>A0A6M1RNF3_9BACT</name>
<dbReference type="SUPFAM" id="SSF109604">
    <property type="entry name" value="HD-domain/PDEase-like"/>
    <property type="match status" value="1"/>
</dbReference>
<keyword evidence="5" id="KW-1185">Reference proteome</keyword>
<dbReference type="PANTHER" id="PTHR39452:SF1">
    <property type="entry name" value="CHEY-P PHOSPHATASE CHEX"/>
    <property type="match status" value="1"/>
</dbReference>
<reference evidence="4 5" key="1">
    <citation type="submission" date="2020-02" db="EMBL/GenBank/DDBJ databases">
        <title>Draft genome sequence of Limisphaera ngatamarikiensis NGM72.4T, a thermophilic Verrucomicrobia grouped in subdivision 3.</title>
        <authorList>
            <person name="Carere C.R."/>
            <person name="Steen J."/>
            <person name="Hugenholtz P."/>
            <person name="Stott M.B."/>
        </authorList>
    </citation>
    <scope>NUCLEOTIDE SEQUENCE [LARGE SCALE GENOMIC DNA]</scope>
    <source>
        <strain evidence="4 5">NGM72.4</strain>
    </source>
</reference>
<dbReference type="Proteomes" id="UP000477311">
    <property type="component" value="Unassembled WGS sequence"/>
</dbReference>
<evidence type="ECO:0000259" key="3">
    <source>
        <dbReference type="Pfam" id="PF13690"/>
    </source>
</evidence>
<dbReference type="EMBL" id="JAAKYA010000012">
    <property type="protein sequence ID" value="NGO38235.1"/>
    <property type="molecule type" value="Genomic_DNA"/>
</dbReference>
<keyword evidence="1" id="KW-0145">Chemotaxis</keyword>
<protein>
    <submittedName>
        <fullName evidence="4">HDOD domain-containing protein</fullName>
    </submittedName>
</protein>
<dbReference type="InterPro" id="IPR028051">
    <property type="entry name" value="CheX-like_dom"/>
</dbReference>
<evidence type="ECO:0000259" key="2">
    <source>
        <dbReference type="Pfam" id="PF08668"/>
    </source>
</evidence>
<dbReference type="PANTHER" id="PTHR39452">
    <property type="entry name" value="CHEY-P PHOSPHATASE CHEX"/>
    <property type="match status" value="1"/>
</dbReference>
<dbReference type="InterPro" id="IPR028976">
    <property type="entry name" value="CheC-like_sf"/>
</dbReference>
<dbReference type="CDD" id="cd17906">
    <property type="entry name" value="CheX"/>
    <property type="match status" value="1"/>
</dbReference>
<accession>A0A6M1RNF3</accession>
<gene>
    <name evidence="4" type="ORF">G4L39_02335</name>
</gene>
<feature type="domain" description="HDOD" evidence="2">
    <location>
        <begin position="17"/>
        <end position="102"/>
    </location>
</feature>
<dbReference type="Gene3D" id="3.40.1550.10">
    <property type="entry name" value="CheC-like"/>
    <property type="match status" value="1"/>
</dbReference>
<dbReference type="InterPro" id="IPR013976">
    <property type="entry name" value="HDOD"/>
</dbReference>
<organism evidence="4 5">
    <name type="scientific">Limisphaera ngatamarikiensis</name>
    <dbReference type="NCBI Taxonomy" id="1324935"/>
    <lineage>
        <taxon>Bacteria</taxon>
        <taxon>Pseudomonadati</taxon>
        <taxon>Verrucomicrobiota</taxon>
        <taxon>Verrucomicrobiia</taxon>
        <taxon>Limisphaerales</taxon>
        <taxon>Limisphaeraceae</taxon>
        <taxon>Limisphaera</taxon>
    </lineage>
</organism>
<dbReference type="InterPro" id="IPR038756">
    <property type="entry name" value="CheX-like"/>
</dbReference>
<dbReference type="Pfam" id="PF08668">
    <property type="entry name" value="HDOD"/>
    <property type="match status" value="1"/>
</dbReference>
<evidence type="ECO:0000313" key="4">
    <source>
        <dbReference type="EMBL" id="NGO38235.1"/>
    </source>
</evidence>
<dbReference type="AlphaFoldDB" id="A0A6M1RNF3"/>
<comment type="caution">
    <text evidence="4">The sequence shown here is derived from an EMBL/GenBank/DDBJ whole genome shotgun (WGS) entry which is preliminary data.</text>
</comment>
<dbReference type="Pfam" id="PF13690">
    <property type="entry name" value="CheX"/>
    <property type="match status" value="1"/>
</dbReference>